<dbReference type="Gramene" id="rna45407">
    <property type="protein sequence ID" value="RHN39388.1"/>
    <property type="gene ID" value="gene45407"/>
</dbReference>
<organism evidence="2">
    <name type="scientific">Medicago truncatula</name>
    <name type="common">Barrel medic</name>
    <name type="synonym">Medicago tribuloides</name>
    <dbReference type="NCBI Taxonomy" id="3880"/>
    <lineage>
        <taxon>Eukaryota</taxon>
        <taxon>Viridiplantae</taxon>
        <taxon>Streptophyta</taxon>
        <taxon>Embryophyta</taxon>
        <taxon>Tracheophyta</taxon>
        <taxon>Spermatophyta</taxon>
        <taxon>Magnoliopsida</taxon>
        <taxon>eudicotyledons</taxon>
        <taxon>Gunneridae</taxon>
        <taxon>Pentapetalae</taxon>
        <taxon>rosids</taxon>
        <taxon>fabids</taxon>
        <taxon>Fabales</taxon>
        <taxon>Fabaceae</taxon>
        <taxon>Papilionoideae</taxon>
        <taxon>50 kb inversion clade</taxon>
        <taxon>NPAAA clade</taxon>
        <taxon>Hologalegina</taxon>
        <taxon>IRL clade</taxon>
        <taxon>Trifolieae</taxon>
        <taxon>Medicago</taxon>
    </lineage>
</organism>
<dbReference type="Gene3D" id="3.40.395.10">
    <property type="entry name" value="Adenoviral Proteinase, Chain A"/>
    <property type="match status" value="1"/>
</dbReference>
<dbReference type="AlphaFoldDB" id="A0A396GG05"/>
<sequence>MVHNILGDKLHHKPLPVGYLKVSIDIAFEKDAELPIPDDDADIRLVGDAIGTYVAWKRNLISLNLETPATYKGNGNDGIRRGDESATSKKQIQIQKLHESTKIMKNKPRNMSPVQKLKEVTNKGGHRNIQITKPKQDAKTKHQKSYSTNCRPSWVFALKSLVAVQMMENTDMRQITMEESIFGEEQYHENITKEQMHEFFESTEIGVSVICIYIRYLYEKFVRDTDFSRKYSFLSPHRISLVLIEAEQELVKEYMVKEFLKYKDEHKLFILPFYVHKPIAHWLLVVIDPISEIIYYLDPLLNDYMKYPKMKNMFDTVLQVFRSARDAQVSKNKFNNISWVRVQV</sequence>
<dbReference type="Pfam" id="PF26133">
    <property type="entry name" value="DUF8039"/>
    <property type="match status" value="1"/>
</dbReference>
<dbReference type="EMBL" id="PSQE01000008">
    <property type="protein sequence ID" value="RHN39388.1"/>
    <property type="molecule type" value="Genomic_DNA"/>
</dbReference>
<dbReference type="PANTHER" id="PTHR33018:SF31">
    <property type="entry name" value="TRANSPOSASE, PTTA_EN_SPM, PLANT"/>
    <property type="match status" value="1"/>
</dbReference>
<dbReference type="Proteomes" id="UP000265566">
    <property type="component" value="Chromosome 8"/>
</dbReference>
<accession>A0A396GG05</accession>
<dbReference type="PANTHER" id="PTHR33018">
    <property type="entry name" value="OS10G0338966 PROTEIN-RELATED"/>
    <property type="match status" value="1"/>
</dbReference>
<name>A0A396GG05_MEDTR</name>
<proteinExistence type="predicted"/>
<dbReference type="InterPro" id="IPR058352">
    <property type="entry name" value="DUF8039"/>
</dbReference>
<feature type="domain" description="DUF8039" evidence="1">
    <location>
        <begin position="2"/>
        <end position="63"/>
    </location>
</feature>
<dbReference type="InterPro" id="IPR038765">
    <property type="entry name" value="Papain-like_cys_pep_sf"/>
</dbReference>
<gene>
    <name evidence="2" type="ORF">MtrunA17_Chr8g0343271</name>
</gene>
<protein>
    <recommendedName>
        <fullName evidence="1">DUF8039 domain-containing protein</fullName>
    </recommendedName>
</protein>
<dbReference type="SUPFAM" id="SSF54001">
    <property type="entry name" value="Cysteine proteinases"/>
    <property type="match status" value="1"/>
</dbReference>
<reference evidence="2" key="1">
    <citation type="journal article" date="2018" name="Nat. Plants">
        <title>Whole-genome landscape of Medicago truncatula symbiotic genes.</title>
        <authorList>
            <person name="Pecrix Y."/>
            <person name="Gamas P."/>
            <person name="Carrere S."/>
        </authorList>
    </citation>
    <scope>NUCLEOTIDE SEQUENCE</scope>
    <source>
        <tissue evidence="2">Leaves</tissue>
    </source>
</reference>
<evidence type="ECO:0000313" key="2">
    <source>
        <dbReference type="EMBL" id="RHN39388.1"/>
    </source>
</evidence>
<evidence type="ECO:0000259" key="1">
    <source>
        <dbReference type="Pfam" id="PF26133"/>
    </source>
</evidence>
<comment type="caution">
    <text evidence="2">The sequence shown here is derived from an EMBL/GenBank/DDBJ whole genome shotgun (WGS) entry which is preliminary data.</text>
</comment>